<dbReference type="GO" id="GO:0006082">
    <property type="term" value="P:organic acid metabolic process"/>
    <property type="evidence" value="ECO:0007669"/>
    <property type="project" value="TreeGrafter"/>
</dbReference>
<evidence type="ECO:0000256" key="3">
    <source>
        <dbReference type="ARBA" id="ARBA00004174"/>
    </source>
</evidence>
<evidence type="ECO:0000256" key="11">
    <source>
        <dbReference type="ARBA" id="ARBA00023004"/>
    </source>
</evidence>
<dbReference type="GO" id="GO:0016712">
    <property type="term" value="F:oxidoreductase activity, acting on paired donors, with incorporation or reduction of molecular oxygen, reduced flavin or flavoprotein as one donor, and incorporation of one atom of oxygen"/>
    <property type="evidence" value="ECO:0007669"/>
    <property type="project" value="TreeGrafter"/>
</dbReference>
<dbReference type="InterPro" id="IPR001128">
    <property type="entry name" value="Cyt_P450"/>
</dbReference>
<keyword evidence="9" id="KW-0492">Microsome</keyword>
<comment type="cofactor">
    <cofactor evidence="1 14">
        <name>heme</name>
        <dbReference type="ChEBI" id="CHEBI:30413"/>
    </cofactor>
</comment>
<dbReference type="GO" id="GO:0008395">
    <property type="term" value="F:steroid hydroxylase activity"/>
    <property type="evidence" value="ECO:0007669"/>
    <property type="project" value="TreeGrafter"/>
</dbReference>
<keyword evidence="6 14" id="KW-0349">Heme</keyword>
<evidence type="ECO:0000256" key="12">
    <source>
        <dbReference type="ARBA" id="ARBA00023033"/>
    </source>
</evidence>
<evidence type="ECO:0000256" key="15">
    <source>
        <dbReference type="RuleBase" id="RU000461"/>
    </source>
</evidence>
<dbReference type="GO" id="GO:0006805">
    <property type="term" value="P:xenobiotic metabolic process"/>
    <property type="evidence" value="ECO:0007669"/>
    <property type="project" value="TreeGrafter"/>
</dbReference>
<evidence type="ECO:0000256" key="14">
    <source>
        <dbReference type="PIRSR" id="PIRSR602401-1"/>
    </source>
</evidence>
<dbReference type="AlphaFoldDB" id="A0A7R9D8E3"/>
<proteinExistence type="inferred from homology"/>
<dbReference type="GO" id="GO:0020037">
    <property type="term" value="F:heme binding"/>
    <property type="evidence" value="ECO:0007669"/>
    <property type="project" value="InterPro"/>
</dbReference>
<dbReference type="PROSITE" id="PS00086">
    <property type="entry name" value="CYTOCHROME_P450"/>
    <property type="match status" value="1"/>
</dbReference>
<dbReference type="PANTHER" id="PTHR24300:SF376">
    <property type="entry name" value="CYTOCHROME P450 15A1"/>
    <property type="match status" value="1"/>
</dbReference>
<evidence type="ECO:0000256" key="5">
    <source>
        <dbReference type="ARBA" id="ARBA00010617"/>
    </source>
</evidence>
<evidence type="ECO:0000256" key="13">
    <source>
        <dbReference type="ARBA" id="ARBA00023136"/>
    </source>
</evidence>
<comment type="subcellular location">
    <subcellularLocation>
        <location evidence="4">Endoplasmic reticulum membrane</location>
        <topology evidence="4">Peripheral membrane protein</topology>
    </subcellularLocation>
    <subcellularLocation>
        <location evidence="3">Microsome membrane</location>
        <topology evidence="3">Peripheral membrane protein</topology>
    </subcellularLocation>
</comment>
<evidence type="ECO:0000256" key="6">
    <source>
        <dbReference type="ARBA" id="ARBA00022617"/>
    </source>
</evidence>
<comment type="function">
    <text evidence="2">May be involved in the metabolism of insect hormones and in the breakdown of synthetic insecticides.</text>
</comment>
<dbReference type="FunFam" id="1.10.630.10:FF:000238">
    <property type="entry name" value="Cytochrome P450 2A6"/>
    <property type="match status" value="1"/>
</dbReference>
<dbReference type="PANTHER" id="PTHR24300">
    <property type="entry name" value="CYTOCHROME P450 508A4-RELATED"/>
    <property type="match status" value="1"/>
</dbReference>
<evidence type="ECO:0000256" key="7">
    <source>
        <dbReference type="ARBA" id="ARBA00022723"/>
    </source>
</evidence>
<dbReference type="InterPro" id="IPR036396">
    <property type="entry name" value="Cyt_P450_sf"/>
</dbReference>
<dbReference type="PRINTS" id="PR00463">
    <property type="entry name" value="EP450I"/>
</dbReference>
<accession>A0A7R9D8E3</accession>
<evidence type="ECO:0000256" key="8">
    <source>
        <dbReference type="ARBA" id="ARBA00022824"/>
    </source>
</evidence>
<dbReference type="InterPro" id="IPR017972">
    <property type="entry name" value="Cyt_P450_CS"/>
</dbReference>
<keyword evidence="7 14" id="KW-0479">Metal-binding</keyword>
<sequence length="571" mass="64311">MLTLVLFVGILGLILYKLTSKPKNFPPGPFRWPVIGNVLKFKLADIPTYLVMQDLKRSHGNVAGFFMAKSPMVLVSGLAEIREALAKPEFQGRPISAVNKMEKERLGMVFNDGDIWRDTRRFTLRHLREMGMGKHSMEEQIQEETRALMKDAKRMAGDDWSQPVPVHDLIAASGVNIILQLIAGYRFERDDPRMSELMNLVKNLTMKINTSGGLASSFPILLRVFPWLTEYPAFKAIRDEIRQYCQEMINDHEKKLDENDASDFLDTYLIEMKKNGETSTFNTRQLIGVVSDLFIAGSDTTTGALAYGILNMVLNPKIQNKIQDEIDAVVGRERLPSSDDRINLKCNAMCPCCRMPYTDATINEILRFANVAPLAVPHSVLISDRDVTFRGYNIPQVRANISHPIHQVESFLRSDGRTRGAVILSSPCMKPPRRRTDCVFTVPGSWCDTSECAVVITGSSTVEGTRIIINLFDLHMDRKYWGDPDNFRPERFLESSGTVRKDEALLPFGQGKRSCVGESLARVNLFITFTSLLQNFALRLPEGVPRPSTEPEGGLTFTTKPFSIVMKPRNV</sequence>
<evidence type="ECO:0000256" key="1">
    <source>
        <dbReference type="ARBA" id="ARBA00001971"/>
    </source>
</evidence>
<evidence type="ECO:0000313" key="17">
    <source>
        <dbReference type="EMBL" id="CAD7409965.1"/>
    </source>
</evidence>
<dbReference type="Pfam" id="PF00067">
    <property type="entry name" value="p450"/>
    <property type="match status" value="2"/>
</dbReference>
<dbReference type="GO" id="GO:0005506">
    <property type="term" value="F:iron ion binding"/>
    <property type="evidence" value="ECO:0007669"/>
    <property type="project" value="InterPro"/>
</dbReference>
<evidence type="ECO:0000256" key="4">
    <source>
        <dbReference type="ARBA" id="ARBA00004406"/>
    </source>
</evidence>
<reference evidence="17" key="1">
    <citation type="submission" date="2020-11" db="EMBL/GenBank/DDBJ databases">
        <authorList>
            <person name="Tran Van P."/>
        </authorList>
    </citation>
    <scope>NUCLEOTIDE SEQUENCE</scope>
</reference>
<name>A0A7R9D8E3_TIMPO</name>
<protein>
    <recommendedName>
        <fullName evidence="18">Cytochrome P450</fullName>
    </recommendedName>
</protein>
<evidence type="ECO:0000256" key="10">
    <source>
        <dbReference type="ARBA" id="ARBA00023002"/>
    </source>
</evidence>
<dbReference type="Gene3D" id="1.10.630.10">
    <property type="entry name" value="Cytochrome P450"/>
    <property type="match status" value="1"/>
</dbReference>
<keyword evidence="10 15" id="KW-0560">Oxidoreductase</keyword>
<organism evidence="17">
    <name type="scientific">Timema poppense</name>
    <name type="common">Walking stick</name>
    <dbReference type="NCBI Taxonomy" id="170557"/>
    <lineage>
        <taxon>Eukaryota</taxon>
        <taxon>Metazoa</taxon>
        <taxon>Ecdysozoa</taxon>
        <taxon>Arthropoda</taxon>
        <taxon>Hexapoda</taxon>
        <taxon>Insecta</taxon>
        <taxon>Pterygota</taxon>
        <taxon>Neoptera</taxon>
        <taxon>Polyneoptera</taxon>
        <taxon>Phasmatodea</taxon>
        <taxon>Timematodea</taxon>
        <taxon>Timematoidea</taxon>
        <taxon>Timematidae</taxon>
        <taxon>Timema</taxon>
    </lineage>
</organism>
<keyword evidence="8" id="KW-0256">Endoplasmic reticulum</keyword>
<dbReference type="SUPFAM" id="SSF48264">
    <property type="entry name" value="Cytochrome P450"/>
    <property type="match status" value="1"/>
</dbReference>
<evidence type="ECO:0008006" key="18">
    <source>
        <dbReference type="Google" id="ProtNLM"/>
    </source>
</evidence>
<feature type="binding site" description="axial binding residue" evidence="14">
    <location>
        <position position="515"/>
    </location>
    <ligand>
        <name>heme</name>
        <dbReference type="ChEBI" id="CHEBI:30413"/>
    </ligand>
    <ligandPart>
        <name>Fe</name>
        <dbReference type="ChEBI" id="CHEBI:18248"/>
    </ligandPart>
</feature>
<evidence type="ECO:0000256" key="16">
    <source>
        <dbReference type="SAM" id="SignalP"/>
    </source>
</evidence>
<feature type="signal peptide" evidence="16">
    <location>
        <begin position="1"/>
        <end position="20"/>
    </location>
</feature>
<evidence type="ECO:0000256" key="9">
    <source>
        <dbReference type="ARBA" id="ARBA00022848"/>
    </source>
</evidence>
<comment type="similarity">
    <text evidence="5 15">Belongs to the cytochrome P450 family.</text>
</comment>
<dbReference type="EMBL" id="OD004448">
    <property type="protein sequence ID" value="CAD7409965.1"/>
    <property type="molecule type" value="Genomic_DNA"/>
</dbReference>
<dbReference type="GO" id="GO:0005789">
    <property type="term" value="C:endoplasmic reticulum membrane"/>
    <property type="evidence" value="ECO:0007669"/>
    <property type="project" value="UniProtKB-SubCell"/>
</dbReference>
<evidence type="ECO:0000256" key="2">
    <source>
        <dbReference type="ARBA" id="ARBA00003690"/>
    </source>
</evidence>
<dbReference type="PRINTS" id="PR00385">
    <property type="entry name" value="P450"/>
</dbReference>
<dbReference type="InterPro" id="IPR050182">
    <property type="entry name" value="Cytochrome_P450_fam2"/>
</dbReference>
<keyword evidence="13" id="KW-0472">Membrane</keyword>
<dbReference type="InterPro" id="IPR002401">
    <property type="entry name" value="Cyt_P450_E_grp-I"/>
</dbReference>
<keyword evidence="16" id="KW-0732">Signal</keyword>
<keyword evidence="12 15" id="KW-0503">Monooxygenase</keyword>
<feature type="chain" id="PRO_5031493396" description="Cytochrome P450" evidence="16">
    <location>
        <begin position="21"/>
        <end position="571"/>
    </location>
</feature>
<gene>
    <name evidence="17" type="ORF">TPSB3V08_LOCUS7119</name>
</gene>
<keyword evidence="11 14" id="KW-0408">Iron</keyword>